<dbReference type="OrthoDB" id="6436213at2759"/>
<dbReference type="Proteomes" id="UP000054359">
    <property type="component" value="Unassembled WGS sequence"/>
</dbReference>
<dbReference type="Pfam" id="PF00379">
    <property type="entry name" value="Chitin_bind_4"/>
    <property type="match status" value="1"/>
</dbReference>
<dbReference type="InterPro" id="IPR000618">
    <property type="entry name" value="Insect_cuticle"/>
</dbReference>
<dbReference type="AlphaFoldDB" id="A0A087U7B0"/>
<dbReference type="EMBL" id="KK118550">
    <property type="protein sequence ID" value="KFM73249.1"/>
    <property type="molecule type" value="Genomic_DNA"/>
</dbReference>
<evidence type="ECO:0000256" key="2">
    <source>
        <dbReference type="ARBA" id="ARBA00022460"/>
    </source>
</evidence>
<evidence type="ECO:0000256" key="3">
    <source>
        <dbReference type="PROSITE-ProRule" id="PRU00497"/>
    </source>
</evidence>
<protein>
    <submittedName>
        <fullName evidence="5">Cuticle protein 14 isoform b</fullName>
    </submittedName>
</protein>
<feature type="non-terminal residue" evidence="5">
    <location>
        <position position="279"/>
    </location>
</feature>
<feature type="chain" id="PRO_5012113412" evidence="4">
    <location>
        <begin position="16"/>
        <end position="279"/>
    </location>
</feature>
<evidence type="ECO:0000313" key="6">
    <source>
        <dbReference type="Proteomes" id="UP000054359"/>
    </source>
</evidence>
<name>A0A087U7B0_STEMI</name>
<evidence type="ECO:0000256" key="1">
    <source>
        <dbReference type="ARBA" id="ARBA00002980"/>
    </source>
</evidence>
<keyword evidence="6" id="KW-1185">Reference proteome</keyword>
<accession>A0A087U7B0</accession>
<reference evidence="5 6" key="1">
    <citation type="submission" date="2013-11" db="EMBL/GenBank/DDBJ databases">
        <title>Genome sequencing of Stegodyphus mimosarum.</title>
        <authorList>
            <person name="Bechsgaard J."/>
        </authorList>
    </citation>
    <scope>NUCLEOTIDE SEQUENCE [LARGE SCALE GENOMIC DNA]</scope>
</reference>
<dbReference type="PANTHER" id="PTHR10380:SF173">
    <property type="entry name" value="CUTICULAR PROTEIN 47EF, ISOFORM C-RELATED"/>
    <property type="match status" value="1"/>
</dbReference>
<dbReference type="OMA" id="NVAIFIC"/>
<dbReference type="PROSITE" id="PS51155">
    <property type="entry name" value="CHIT_BIND_RR_2"/>
    <property type="match status" value="1"/>
</dbReference>
<dbReference type="GO" id="GO:0008010">
    <property type="term" value="F:structural constituent of chitin-based larval cuticle"/>
    <property type="evidence" value="ECO:0007669"/>
    <property type="project" value="TreeGrafter"/>
</dbReference>
<keyword evidence="2 3" id="KW-0193">Cuticle</keyword>
<evidence type="ECO:0000313" key="5">
    <source>
        <dbReference type="EMBL" id="KFM73249.1"/>
    </source>
</evidence>
<evidence type="ECO:0000256" key="4">
    <source>
        <dbReference type="SAM" id="SignalP"/>
    </source>
</evidence>
<comment type="function">
    <text evidence="1">Component of the rigid cuticle of the spider.</text>
</comment>
<dbReference type="InterPro" id="IPR050468">
    <property type="entry name" value="Cuticle_Struct_Prot"/>
</dbReference>
<dbReference type="PROSITE" id="PS00233">
    <property type="entry name" value="CHIT_BIND_RR_1"/>
    <property type="match status" value="1"/>
</dbReference>
<feature type="signal peptide" evidence="4">
    <location>
        <begin position="1"/>
        <end position="15"/>
    </location>
</feature>
<proteinExistence type="predicted"/>
<dbReference type="PANTHER" id="PTHR10380">
    <property type="entry name" value="CUTICLE PROTEIN"/>
    <property type="match status" value="1"/>
</dbReference>
<sequence>MKIWVLLALLFSCQAAVILTPRNPDDVGAAVTFNNQDGIGSYDFGYSEGHPSGSSFRRETGDAAGNKIGSFGLRDADGRLRIVRYVADANGFRADVTSNEPGVAPQDPASATINKPAVVLPAAPVAPVALPPPPPPQPAPIPVQPVKALPPPPPPQYNYIYSAPAPVAVAPPPVAAPPPPPPAYYRPVAPVAAAPVALAPVAAAPVGIAPVSKSFAAYGPPPPPPPPPAYYTNLVQGKGYVNAVRNYASLLPPFAAVPPQFGYVRAKPLAAFQALGYPL</sequence>
<organism evidence="5 6">
    <name type="scientific">Stegodyphus mimosarum</name>
    <name type="common">African social velvet spider</name>
    <dbReference type="NCBI Taxonomy" id="407821"/>
    <lineage>
        <taxon>Eukaryota</taxon>
        <taxon>Metazoa</taxon>
        <taxon>Ecdysozoa</taxon>
        <taxon>Arthropoda</taxon>
        <taxon>Chelicerata</taxon>
        <taxon>Arachnida</taxon>
        <taxon>Araneae</taxon>
        <taxon>Araneomorphae</taxon>
        <taxon>Entelegynae</taxon>
        <taxon>Eresoidea</taxon>
        <taxon>Eresidae</taxon>
        <taxon>Stegodyphus</taxon>
    </lineage>
</organism>
<dbReference type="InterPro" id="IPR031311">
    <property type="entry name" value="CHIT_BIND_RR_consensus"/>
</dbReference>
<dbReference type="GO" id="GO:0062129">
    <property type="term" value="C:chitin-based extracellular matrix"/>
    <property type="evidence" value="ECO:0007669"/>
    <property type="project" value="TreeGrafter"/>
</dbReference>
<keyword evidence="4" id="KW-0732">Signal</keyword>
<gene>
    <name evidence="5" type="ORF">X975_14339</name>
</gene>